<dbReference type="STRING" id="2880.D7FTF2"/>
<proteinExistence type="inferred from homology"/>
<keyword evidence="9" id="KW-0106">Calcium</keyword>
<dbReference type="PANTHER" id="PTHR15929:SF0">
    <property type="entry name" value="STORE-OPERATED CALCIUM ENTRY-ASSOCIATED REGULATORY FACTOR"/>
    <property type="match status" value="1"/>
</dbReference>
<dbReference type="GO" id="GO:2001256">
    <property type="term" value="P:regulation of store-operated calcium entry"/>
    <property type="evidence" value="ECO:0007669"/>
    <property type="project" value="InterPro"/>
</dbReference>
<protein>
    <recommendedName>
        <fullName evidence="3">Store-operated calcium entry-associated regulatory factor</fullName>
    </recommendedName>
    <alternativeName>
        <fullName evidence="13">Transmembrane protein 66</fullName>
    </alternativeName>
</protein>
<comment type="subcellular location">
    <subcellularLocation>
        <location evidence="1">Endoplasmic reticulum membrane</location>
        <topology evidence="1">Single-pass type I membrane protein</topology>
    </subcellularLocation>
</comment>
<feature type="region of interest" description="Disordered" evidence="14">
    <location>
        <begin position="190"/>
        <end position="351"/>
    </location>
</feature>
<evidence type="ECO:0000256" key="6">
    <source>
        <dbReference type="ARBA" id="ARBA00022692"/>
    </source>
</evidence>
<evidence type="ECO:0000256" key="9">
    <source>
        <dbReference type="ARBA" id="ARBA00022837"/>
    </source>
</evidence>
<dbReference type="InParanoid" id="D7FTF2"/>
<dbReference type="AlphaFoldDB" id="D7FTF2"/>
<evidence type="ECO:0000256" key="14">
    <source>
        <dbReference type="SAM" id="MobiDB-lite"/>
    </source>
</evidence>
<feature type="compositionally biased region" description="Gly residues" evidence="14">
    <location>
        <begin position="292"/>
        <end position="320"/>
    </location>
</feature>
<feature type="transmembrane region" description="Helical" evidence="15">
    <location>
        <begin position="131"/>
        <end position="151"/>
    </location>
</feature>
<evidence type="ECO:0000313" key="16">
    <source>
        <dbReference type="EMBL" id="CBJ48530.1"/>
    </source>
</evidence>
<evidence type="ECO:0000256" key="12">
    <source>
        <dbReference type="ARBA" id="ARBA00023136"/>
    </source>
</evidence>
<dbReference type="EMBL" id="FN649736">
    <property type="protein sequence ID" value="CBJ48530.1"/>
    <property type="molecule type" value="Genomic_DNA"/>
</dbReference>
<evidence type="ECO:0000256" key="1">
    <source>
        <dbReference type="ARBA" id="ARBA00004115"/>
    </source>
</evidence>
<reference evidence="16 17" key="1">
    <citation type="journal article" date="2010" name="Nature">
        <title>The Ectocarpus genome and the independent evolution of multicellularity in brown algae.</title>
        <authorList>
            <person name="Cock J.M."/>
            <person name="Sterck L."/>
            <person name="Rouze P."/>
            <person name="Scornet D."/>
            <person name="Allen A.E."/>
            <person name="Amoutzias G."/>
            <person name="Anthouard V."/>
            <person name="Artiguenave F."/>
            <person name="Aury J.M."/>
            <person name="Badger J.H."/>
            <person name="Beszteri B."/>
            <person name="Billiau K."/>
            <person name="Bonnet E."/>
            <person name="Bothwell J.H."/>
            <person name="Bowler C."/>
            <person name="Boyen C."/>
            <person name="Brownlee C."/>
            <person name="Carrano C.J."/>
            <person name="Charrier B."/>
            <person name="Cho G.Y."/>
            <person name="Coelho S.M."/>
            <person name="Collen J."/>
            <person name="Corre E."/>
            <person name="Da Silva C."/>
            <person name="Delage L."/>
            <person name="Delaroque N."/>
            <person name="Dittami S.M."/>
            <person name="Doulbeau S."/>
            <person name="Elias M."/>
            <person name="Farnham G."/>
            <person name="Gachon C.M."/>
            <person name="Gschloessl B."/>
            <person name="Heesch S."/>
            <person name="Jabbari K."/>
            <person name="Jubin C."/>
            <person name="Kawai H."/>
            <person name="Kimura K."/>
            <person name="Kloareg B."/>
            <person name="Kupper F.C."/>
            <person name="Lang D."/>
            <person name="Le Bail A."/>
            <person name="Leblanc C."/>
            <person name="Lerouge P."/>
            <person name="Lohr M."/>
            <person name="Lopez P.J."/>
            <person name="Martens C."/>
            <person name="Maumus F."/>
            <person name="Michel G."/>
            <person name="Miranda-Saavedra D."/>
            <person name="Morales J."/>
            <person name="Moreau H."/>
            <person name="Motomura T."/>
            <person name="Nagasato C."/>
            <person name="Napoli C.A."/>
            <person name="Nelson D.R."/>
            <person name="Nyvall-Collen P."/>
            <person name="Peters A.F."/>
            <person name="Pommier C."/>
            <person name="Potin P."/>
            <person name="Poulain J."/>
            <person name="Quesneville H."/>
            <person name="Read B."/>
            <person name="Rensing S.A."/>
            <person name="Ritter A."/>
            <person name="Rousvoal S."/>
            <person name="Samanta M."/>
            <person name="Samson G."/>
            <person name="Schroeder D.C."/>
            <person name="Segurens B."/>
            <person name="Strittmatter M."/>
            <person name="Tonon T."/>
            <person name="Tregear J.W."/>
            <person name="Valentin K."/>
            <person name="von Dassow P."/>
            <person name="Yamagishi T."/>
            <person name="Van de Peer Y."/>
            <person name="Wincker P."/>
        </authorList>
    </citation>
    <scope>NUCLEOTIDE SEQUENCE [LARGE SCALE GENOMIC DNA]</scope>
    <source>
        <strain evidence="17">Ec32 / CCAP1310/4</strain>
    </source>
</reference>
<feature type="compositionally biased region" description="Gly residues" evidence="14">
    <location>
        <begin position="328"/>
        <end position="340"/>
    </location>
</feature>
<evidence type="ECO:0000256" key="8">
    <source>
        <dbReference type="ARBA" id="ARBA00022824"/>
    </source>
</evidence>
<dbReference type="InterPro" id="IPR009567">
    <property type="entry name" value="SARAF"/>
</dbReference>
<keyword evidence="11" id="KW-0406">Ion transport</keyword>
<comment type="similarity">
    <text evidence="2">Belongs to the SARAF family.</text>
</comment>
<evidence type="ECO:0000256" key="4">
    <source>
        <dbReference type="ARBA" id="ARBA00022448"/>
    </source>
</evidence>
<keyword evidence="17" id="KW-1185">Reference proteome</keyword>
<name>D7FTF2_ECTSI</name>
<evidence type="ECO:0000256" key="11">
    <source>
        <dbReference type="ARBA" id="ARBA00023065"/>
    </source>
</evidence>
<evidence type="ECO:0000256" key="3">
    <source>
        <dbReference type="ARBA" id="ARBA00016584"/>
    </source>
</evidence>
<dbReference type="GO" id="GO:0006816">
    <property type="term" value="P:calcium ion transport"/>
    <property type="evidence" value="ECO:0007669"/>
    <property type="project" value="UniProtKB-KW"/>
</dbReference>
<keyword evidence="7" id="KW-0732">Signal</keyword>
<keyword evidence="10 15" id="KW-1133">Transmembrane helix</keyword>
<dbReference type="GO" id="GO:0005789">
    <property type="term" value="C:endoplasmic reticulum membrane"/>
    <property type="evidence" value="ECO:0007669"/>
    <property type="project" value="UniProtKB-SubCell"/>
</dbReference>
<keyword evidence="12 15" id="KW-0472">Membrane</keyword>
<dbReference type="EMBL" id="FN648431">
    <property type="protein sequence ID" value="CBJ48530.1"/>
    <property type="molecule type" value="Genomic_DNA"/>
</dbReference>
<accession>D7FTF2</accession>
<evidence type="ECO:0000256" key="5">
    <source>
        <dbReference type="ARBA" id="ARBA00022568"/>
    </source>
</evidence>
<evidence type="ECO:0000256" key="13">
    <source>
        <dbReference type="ARBA" id="ARBA00031116"/>
    </source>
</evidence>
<dbReference type="OrthoDB" id="20303at2759"/>
<keyword evidence="8" id="KW-0256">Endoplasmic reticulum</keyword>
<dbReference type="PANTHER" id="PTHR15929">
    <property type="entry name" value="STORE-OPERATED CALCIUM ENTRY-ASSOCIATED REGULATORY FACTOR"/>
    <property type="match status" value="1"/>
</dbReference>
<evidence type="ECO:0000256" key="2">
    <source>
        <dbReference type="ARBA" id="ARBA00006833"/>
    </source>
</evidence>
<evidence type="ECO:0000313" key="17">
    <source>
        <dbReference type="Proteomes" id="UP000002630"/>
    </source>
</evidence>
<organism evidence="16 17">
    <name type="scientific">Ectocarpus siliculosus</name>
    <name type="common">Brown alga</name>
    <name type="synonym">Conferva siliculosa</name>
    <dbReference type="NCBI Taxonomy" id="2880"/>
    <lineage>
        <taxon>Eukaryota</taxon>
        <taxon>Sar</taxon>
        <taxon>Stramenopiles</taxon>
        <taxon>Ochrophyta</taxon>
        <taxon>PX clade</taxon>
        <taxon>Phaeophyceae</taxon>
        <taxon>Ectocarpales</taxon>
        <taxon>Ectocarpaceae</taxon>
        <taxon>Ectocarpus</taxon>
    </lineage>
</organism>
<dbReference type="Pfam" id="PF06682">
    <property type="entry name" value="SARAF"/>
    <property type="match status" value="1"/>
</dbReference>
<feature type="compositionally biased region" description="Low complexity" evidence="14">
    <location>
        <begin position="341"/>
        <end position="351"/>
    </location>
</feature>
<evidence type="ECO:0000256" key="7">
    <source>
        <dbReference type="ARBA" id="ARBA00022729"/>
    </source>
</evidence>
<keyword evidence="4" id="KW-0813">Transport</keyword>
<evidence type="ECO:0000256" key="15">
    <source>
        <dbReference type="SAM" id="Phobius"/>
    </source>
</evidence>
<keyword evidence="6 15" id="KW-0812">Transmembrane</keyword>
<dbReference type="Proteomes" id="UP000002630">
    <property type="component" value="Linkage Group LG11"/>
</dbReference>
<evidence type="ECO:0000256" key="10">
    <source>
        <dbReference type="ARBA" id="ARBA00022989"/>
    </source>
</evidence>
<sequence length="351" mass="34564">MADRVLLSDVNILTFTRSKKTTHRRVPAVQQLICDDSGPAGCPNKKEYLFEYATCENEGIGENMMPSWSCTASSLPKDTELGSVNVSCEGYTYGDDPYVLAGSCAMEYTLTGPTPQRKGGPLADLRLLQCLYGPFAAFMIAFLGLFACCACSNNKRGRAPRVGAAAAAANVTGPGGIPTATAVHLDDVEKNASSKAGGSTTAHAVGTPVGAGGPVDHKPSESRPLLAGSGATGGGSWWNRGRPTRGGLPANSTTYQGATTSGRGDSDGGHHSTAAGGTTGRGDDHTSTAHGGTSGRGGGGGGGGVFGGLFGGGGGGGGGSHSSTASGGTTGRSGGSGGGHSSSASGGTSGR</sequence>
<keyword evidence="5" id="KW-0109">Calcium transport</keyword>
<gene>
    <name evidence="16" type="ORF">Esi_0025_0068</name>
</gene>